<evidence type="ECO:0000313" key="3">
    <source>
        <dbReference type="EMBL" id="MBB4935185.1"/>
    </source>
</evidence>
<evidence type="ECO:0000256" key="2">
    <source>
        <dbReference type="SAM" id="Phobius"/>
    </source>
</evidence>
<organism evidence="3 4">
    <name type="scientific">Lipingzhangella halophila</name>
    <dbReference type="NCBI Taxonomy" id="1783352"/>
    <lineage>
        <taxon>Bacteria</taxon>
        <taxon>Bacillati</taxon>
        <taxon>Actinomycetota</taxon>
        <taxon>Actinomycetes</taxon>
        <taxon>Streptosporangiales</taxon>
        <taxon>Nocardiopsidaceae</taxon>
        <taxon>Lipingzhangella</taxon>
    </lineage>
</organism>
<evidence type="ECO:0000313" key="4">
    <source>
        <dbReference type="Proteomes" id="UP000523007"/>
    </source>
</evidence>
<keyword evidence="2" id="KW-1133">Transmembrane helix</keyword>
<keyword evidence="2" id="KW-0812">Transmembrane</keyword>
<keyword evidence="2" id="KW-0472">Membrane</keyword>
<dbReference type="RefSeq" id="WP_184584947.1">
    <property type="nucleotide sequence ID" value="NZ_JACHJT010000002.1"/>
</dbReference>
<comment type="caution">
    <text evidence="3">The sequence shown here is derived from an EMBL/GenBank/DDBJ whole genome shotgun (WGS) entry which is preliminary data.</text>
</comment>
<dbReference type="EMBL" id="JACHJT010000002">
    <property type="protein sequence ID" value="MBB4935185.1"/>
    <property type="molecule type" value="Genomic_DNA"/>
</dbReference>
<name>A0A7W7RNE7_9ACTN</name>
<feature type="transmembrane region" description="Helical" evidence="2">
    <location>
        <begin position="28"/>
        <end position="49"/>
    </location>
</feature>
<feature type="region of interest" description="Disordered" evidence="1">
    <location>
        <begin position="1"/>
        <end position="21"/>
    </location>
</feature>
<dbReference type="Proteomes" id="UP000523007">
    <property type="component" value="Unassembled WGS sequence"/>
</dbReference>
<proteinExistence type="predicted"/>
<sequence length="77" mass="7835">MSDPYRLDSTSDPTDSPKAASKGGAARIALWAVLVLSAAGSAVSTLAGLPMALDMAFGVVAIVCIVALVIQYVQGRK</sequence>
<accession>A0A7W7RNE7</accession>
<dbReference type="AlphaFoldDB" id="A0A7W7RNE7"/>
<evidence type="ECO:0000256" key="1">
    <source>
        <dbReference type="SAM" id="MobiDB-lite"/>
    </source>
</evidence>
<reference evidence="3 4" key="1">
    <citation type="submission" date="2020-08" db="EMBL/GenBank/DDBJ databases">
        <title>Sequencing the genomes of 1000 actinobacteria strains.</title>
        <authorList>
            <person name="Klenk H.-P."/>
        </authorList>
    </citation>
    <scope>NUCLEOTIDE SEQUENCE [LARGE SCALE GENOMIC DNA]</scope>
    <source>
        <strain evidence="3 4">DSM 102030</strain>
    </source>
</reference>
<protein>
    <submittedName>
        <fullName evidence="3">Uncharacterized protein</fullName>
    </submittedName>
</protein>
<gene>
    <name evidence="3" type="ORF">F4561_006079</name>
</gene>
<feature type="transmembrane region" description="Helical" evidence="2">
    <location>
        <begin position="55"/>
        <end position="73"/>
    </location>
</feature>
<keyword evidence="4" id="KW-1185">Reference proteome</keyword>